<gene>
    <name evidence="3" type="ORF">N1032_06475</name>
</gene>
<dbReference type="SUPFAM" id="SSF56801">
    <property type="entry name" value="Acetyl-CoA synthetase-like"/>
    <property type="match status" value="1"/>
</dbReference>
<evidence type="ECO:0000259" key="2">
    <source>
        <dbReference type="Pfam" id="PF00501"/>
    </source>
</evidence>
<comment type="similarity">
    <text evidence="1">Belongs to the ATP-dependent AMP-binding enzyme family.</text>
</comment>
<evidence type="ECO:0000256" key="1">
    <source>
        <dbReference type="ARBA" id="ARBA00006432"/>
    </source>
</evidence>
<dbReference type="Pfam" id="PF00501">
    <property type="entry name" value="AMP-binding"/>
    <property type="match status" value="1"/>
</dbReference>
<reference evidence="3" key="1">
    <citation type="submission" date="2022-08" db="EMBL/GenBank/DDBJ databases">
        <authorList>
            <person name="Deng Y."/>
            <person name="Han X.-F."/>
            <person name="Zhang Y.-Q."/>
        </authorList>
    </citation>
    <scope>NUCLEOTIDE SEQUENCE</scope>
    <source>
        <strain evidence="3">CPCC 203386</strain>
    </source>
</reference>
<feature type="domain" description="AMP-dependent synthetase/ligase" evidence="2">
    <location>
        <begin position="14"/>
        <end position="412"/>
    </location>
</feature>
<protein>
    <submittedName>
        <fullName evidence="3">AMP-binding protein</fullName>
    </submittedName>
</protein>
<dbReference type="Proteomes" id="UP001165586">
    <property type="component" value="Unassembled WGS sequence"/>
</dbReference>
<evidence type="ECO:0000313" key="4">
    <source>
        <dbReference type="Proteomes" id="UP001165586"/>
    </source>
</evidence>
<name>A0ABT2GZJ1_9MICO</name>
<dbReference type="InterPro" id="IPR045851">
    <property type="entry name" value="AMP-bd_C_sf"/>
</dbReference>
<dbReference type="Gene3D" id="3.30.300.30">
    <property type="match status" value="1"/>
</dbReference>
<comment type="caution">
    <text evidence="3">The sequence shown here is derived from an EMBL/GenBank/DDBJ whole genome shotgun (WGS) entry which is preliminary data.</text>
</comment>
<dbReference type="InterPro" id="IPR042099">
    <property type="entry name" value="ANL_N_sf"/>
</dbReference>
<keyword evidence="4" id="KW-1185">Reference proteome</keyword>
<proteinExistence type="inferred from homology"/>
<organism evidence="3 4">
    <name type="scientific">Herbiconiux daphne</name>
    <dbReference type="NCBI Taxonomy" id="2970914"/>
    <lineage>
        <taxon>Bacteria</taxon>
        <taxon>Bacillati</taxon>
        <taxon>Actinomycetota</taxon>
        <taxon>Actinomycetes</taxon>
        <taxon>Micrococcales</taxon>
        <taxon>Microbacteriaceae</taxon>
        <taxon>Herbiconiux</taxon>
    </lineage>
</organism>
<dbReference type="RefSeq" id="WP_259538198.1">
    <property type="nucleotide sequence ID" value="NZ_JANLCJ010000002.1"/>
</dbReference>
<sequence>MNDDISTVIDGLRATAREFGNDHGILYYSAPDETSYRGYRDLDENARRISHSLTKHGLVPGSTVVIGLSDALQVADAAFGAMYTGIAFVPAPVAGFGAGAQLGHSVTGLVKASEASAVLVDAAVLERLGASKDSLGASVLVLEDLLAEGDPDAWTEPAIDGDTIAYLMFTSGSTGDPKGVICTHRGVIETAWATEQLFSNNSDATVVGWAPMHHVMGLGLQAIFPAITGAKVVVCSTALFQKRPIFWLQLISRHRGTMSAAGNFAFDLVTQLATDEQIADLDLSSLVSLLSGSEPVRPASVHAFLARFASTGVTASMIAPAMGMTEAMLIACKFPGEQLTIRRFDKTELERGHLEPAGPDADPRASVEYVSCGRWTDRTSLVIVDPDTLQPVADGQVGEIWIDSPMVSPGYFRRPDATAETFGRSIEGSDRSYMRTGDLAAVLDGQLYVTGRLKEMLILRGRNVYPQDIEAAARLISPAVGIGAVFELHGHPSAIGIAFEYSEDALAESGETLPSLAAKVHDALVTGHSLPSLAVGIVSEGSLPRTPTGKVRRQPTRQQLEAGSLAAVHSSGFAPGAVTTS</sequence>
<dbReference type="InterPro" id="IPR000873">
    <property type="entry name" value="AMP-dep_synth/lig_dom"/>
</dbReference>
<evidence type="ECO:0000313" key="3">
    <source>
        <dbReference type="EMBL" id="MCS5733380.1"/>
    </source>
</evidence>
<dbReference type="EMBL" id="JANLCJ010000002">
    <property type="protein sequence ID" value="MCS5733380.1"/>
    <property type="molecule type" value="Genomic_DNA"/>
</dbReference>
<dbReference type="InterPro" id="IPR020845">
    <property type="entry name" value="AMP-binding_CS"/>
</dbReference>
<dbReference type="PROSITE" id="PS00455">
    <property type="entry name" value="AMP_BINDING"/>
    <property type="match status" value="1"/>
</dbReference>
<accession>A0ABT2GZJ1</accession>
<dbReference type="PANTHER" id="PTHR22754:SF32">
    <property type="entry name" value="DISCO-INTERACTING PROTEIN 2"/>
    <property type="match status" value="1"/>
</dbReference>
<dbReference type="PANTHER" id="PTHR22754">
    <property type="entry name" value="DISCO-INTERACTING PROTEIN 2 DIP2 -RELATED"/>
    <property type="match status" value="1"/>
</dbReference>
<dbReference type="Gene3D" id="3.40.50.12780">
    <property type="entry name" value="N-terminal domain of ligase-like"/>
    <property type="match status" value="1"/>
</dbReference>